<dbReference type="InterPro" id="IPR000326">
    <property type="entry name" value="PAP2/HPO"/>
</dbReference>
<reference evidence="2 3" key="1">
    <citation type="journal article" date="2013" name="J. Microbiol.">
        <title>Mucilaginibacter ginsenosidivorax sp. nov., with ginsenoside converting activity isolated from sediment.</title>
        <authorList>
            <person name="Kim J.K."/>
            <person name="Choi T.E."/>
            <person name="Liu Q.M."/>
            <person name="Park H.Y."/>
            <person name="Yi T.H."/>
            <person name="Yoon M.H."/>
            <person name="Kim S.C."/>
            <person name="Im W.T."/>
        </authorList>
    </citation>
    <scope>NUCLEOTIDE SEQUENCE [LARGE SCALE GENOMIC DNA]</scope>
    <source>
        <strain evidence="2 3">KHI28</strain>
    </source>
</reference>
<proteinExistence type="predicted"/>
<protein>
    <submittedName>
        <fullName evidence="2">Phosphatase PAP2 family protein</fullName>
    </submittedName>
</protein>
<dbReference type="KEGG" id="mgk:FSB76_30620"/>
<dbReference type="EMBL" id="CP042437">
    <property type="protein sequence ID" value="QEC80096.1"/>
    <property type="molecule type" value="Genomic_DNA"/>
</dbReference>
<accession>A0A5B8WB26</accession>
<dbReference type="Proteomes" id="UP000321362">
    <property type="component" value="Chromosome"/>
</dbReference>
<gene>
    <name evidence="2" type="ORF">FSB76_30620</name>
</gene>
<sequence length="208" mass="22739">MTKGKKLLFVLFTIINLIGFQFCYAQNADIDILKSINPQNPTSGYWRTTSTSAYYVAGAASFGTLIYGLASGNQTAKQNGVEAVINLGATELFTYVVKMSVNRTRPADRYPNDVFVTSPTHGQSFPSGHSSLAFATAATISIQYHKWYVTVPAYLWASSVGYSRLYLGKHYPSDVLAGAAVGIGTAYAGHWLNQKLFKKHTVIHKGHD</sequence>
<feature type="domain" description="Phosphatidic acid phosphatase type 2/haloperoxidase" evidence="1">
    <location>
        <begin position="80"/>
        <end position="190"/>
    </location>
</feature>
<dbReference type="CDD" id="cd03394">
    <property type="entry name" value="PAP2_like_5"/>
    <property type="match status" value="1"/>
</dbReference>
<dbReference type="RefSeq" id="WP_147060325.1">
    <property type="nucleotide sequence ID" value="NZ_CP042437.1"/>
</dbReference>
<keyword evidence="3" id="KW-1185">Reference proteome</keyword>
<evidence type="ECO:0000259" key="1">
    <source>
        <dbReference type="SMART" id="SM00014"/>
    </source>
</evidence>
<organism evidence="2 3">
    <name type="scientific">Mucilaginibacter ginsenosidivorax</name>
    <dbReference type="NCBI Taxonomy" id="862126"/>
    <lineage>
        <taxon>Bacteria</taxon>
        <taxon>Pseudomonadati</taxon>
        <taxon>Bacteroidota</taxon>
        <taxon>Sphingobacteriia</taxon>
        <taxon>Sphingobacteriales</taxon>
        <taxon>Sphingobacteriaceae</taxon>
        <taxon>Mucilaginibacter</taxon>
    </lineage>
</organism>
<dbReference type="SMART" id="SM00014">
    <property type="entry name" value="acidPPc"/>
    <property type="match status" value="1"/>
</dbReference>
<dbReference type="OrthoDB" id="9773582at2"/>
<dbReference type="PANTHER" id="PTHR14969">
    <property type="entry name" value="SPHINGOSINE-1-PHOSPHATE PHOSPHOHYDROLASE"/>
    <property type="match status" value="1"/>
</dbReference>
<dbReference type="PANTHER" id="PTHR14969:SF13">
    <property type="entry name" value="AT30094P"/>
    <property type="match status" value="1"/>
</dbReference>
<evidence type="ECO:0000313" key="2">
    <source>
        <dbReference type="EMBL" id="QEC80096.1"/>
    </source>
</evidence>
<dbReference type="Pfam" id="PF01569">
    <property type="entry name" value="PAP2"/>
    <property type="match status" value="1"/>
</dbReference>
<dbReference type="AlphaFoldDB" id="A0A5B8WB26"/>
<name>A0A5B8WB26_9SPHI</name>
<dbReference type="SUPFAM" id="SSF48317">
    <property type="entry name" value="Acid phosphatase/Vanadium-dependent haloperoxidase"/>
    <property type="match status" value="1"/>
</dbReference>
<evidence type="ECO:0000313" key="3">
    <source>
        <dbReference type="Proteomes" id="UP000321362"/>
    </source>
</evidence>
<dbReference type="InterPro" id="IPR036938">
    <property type="entry name" value="PAP2/HPO_sf"/>
</dbReference>
<dbReference type="Gene3D" id="1.20.144.10">
    <property type="entry name" value="Phosphatidic acid phosphatase type 2/haloperoxidase"/>
    <property type="match status" value="1"/>
</dbReference>